<comment type="caution">
    <text evidence="2">The sequence shown here is derived from an EMBL/GenBank/DDBJ whole genome shotgun (WGS) entry which is preliminary data.</text>
</comment>
<name>C6Q1B3_9CLOT</name>
<dbReference type="RefSeq" id="WP_007063715.1">
    <property type="nucleotide sequence ID" value="NZ_ACVI01000134.1"/>
</dbReference>
<protein>
    <submittedName>
        <fullName evidence="2">Uncharacterized protein</fullName>
    </submittedName>
</protein>
<dbReference type="AlphaFoldDB" id="C6Q1B3"/>
<keyword evidence="1" id="KW-0472">Membrane</keyword>
<reference evidence="2 3" key="1">
    <citation type="submission" date="2009-06" db="EMBL/GenBank/DDBJ databases">
        <title>The draft genome of Clostridium carboxidivorans P7.</title>
        <authorList>
            <consortium name="US DOE Joint Genome Institute (JGI-PGF)"/>
            <person name="Lucas S."/>
            <person name="Copeland A."/>
            <person name="Lapidus A."/>
            <person name="Glavina del Rio T."/>
            <person name="Tice H."/>
            <person name="Bruce D."/>
            <person name="Goodwin L."/>
            <person name="Pitluck S."/>
            <person name="Larimer F."/>
            <person name="Land M.L."/>
            <person name="Hauser L."/>
            <person name="Hemme C.L."/>
        </authorList>
    </citation>
    <scope>NUCLEOTIDE SEQUENCE [LARGE SCALE GENOMIC DNA]</scope>
    <source>
        <strain evidence="2 3">P7</strain>
    </source>
</reference>
<proteinExistence type="predicted"/>
<dbReference type="EMBL" id="ACVI01000134">
    <property type="protein sequence ID" value="EET84722.1"/>
    <property type="molecule type" value="Genomic_DNA"/>
</dbReference>
<keyword evidence="3" id="KW-1185">Reference proteome</keyword>
<keyword evidence="1" id="KW-0812">Transmembrane</keyword>
<sequence length="46" mass="5214">MNLITWIGKKDIDIAFVIVLIGIVISPIVHYSWIISIIACLFLKDD</sequence>
<accession>C6Q1B3</accession>
<evidence type="ECO:0000313" key="3">
    <source>
        <dbReference type="Proteomes" id="UP000004198"/>
    </source>
</evidence>
<dbReference type="Proteomes" id="UP000004198">
    <property type="component" value="Unassembled WGS sequence"/>
</dbReference>
<evidence type="ECO:0000313" key="2">
    <source>
        <dbReference type="EMBL" id="EET84722.1"/>
    </source>
</evidence>
<keyword evidence="1" id="KW-1133">Transmembrane helix</keyword>
<organism evidence="2 3">
    <name type="scientific">Clostridium carboxidivorans P7</name>
    <dbReference type="NCBI Taxonomy" id="536227"/>
    <lineage>
        <taxon>Bacteria</taxon>
        <taxon>Bacillati</taxon>
        <taxon>Bacillota</taxon>
        <taxon>Clostridia</taxon>
        <taxon>Eubacteriales</taxon>
        <taxon>Clostridiaceae</taxon>
        <taxon>Clostridium</taxon>
    </lineage>
</organism>
<feature type="transmembrane region" description="Helical" evidence="1">
    <location>
        <begin position="14"/>
        <end position="43"/>
    </location>
</feature>
<evidence type="ECO:0000256" key="1">
    <source>
        <dbReference type="SAM" id="Phobius"/>
    </source>
</evidence>
<gene>
    <name evidence="2" type="ORF">CcarbDRAFT_4830</name>
</gene>